<dbReference type="AlphaFoldDB" id="A0A078AGR4"/>
<keyword evidence="1" id="KW-0677">Repeat</keyword>
<dbReference type="Pfam" id="PF13229">
    <property type="entry name" value="Beta_helix"/>
    <property type="match status" value="2"/>
</dbReference>
<dbReference type="Gene3D" id="2.160.20.10">
    <property type="entry name" value="Single-stranded right-handed beta-helix, Pectin lyase-like"/>
    <property type="match status" value="2"/>
</dbReference>
<dbReference type="InterPro" id="IPR051550">
    <property type="entry name" value="SCF-Subunits/Alg-Epimerases"/>
</dbReference>
<dbReference type="SUPFAM" id="SSF51126">
    <property type="entry name" value="Pectin lyase-like"/>
    <property type="match status" value="2"/>
</dbReference>
<sequence>MEEQFGRTATDQPTQRRIYIVDKEAVKAGTAKPNTFKSIQKAVDEAEPGSIIRVQPSLYEESIYIDKPGIIIELGEKPGEITLQQQIKPCFFINIAPDETCTINGMRMLLKGPNKDEDISCGIYKEIHRKVPSIAVLPKNTLDLKNCSFKGDTTNDAYTTGVLLLKSDASIYQCQFAHHKSGSIMCDLNPQNKVFIIENQIVSSETAGIYIQGKASRPTIKGNKIRYCRSSAIITYLDVDGWILGNEMTINDIGIEILNNKSKLIENIIEKSHENGIKVVGDDNNTRSMPSVWKNRVFSCGHHGILCMGKYCEPDIRGNIIESNRKSGIKLTDDAIAHIGGTTKDEIKILPNYNSPNLVATGAINVTMNRDGTLGGPGETVTGTMKSINKKFIGTVTKEFNPYVPSINLKSFPNSNIISSNYNQGILIVEGSSAMIYTNKLEKNIKANIALGGRGSGQTKIKYNVVENSKSEGIFVVEGEEKLLIEENDVISNHDGIVLVQSLGIIRGNRIKENQRSGILTASDTKAVIESNNIEENWTAGILIKDPSLPEIRKNEISKNYYQVQMEKHAKKLWSQYQKENPKIIGNNEIPKSTCQIF</sequence>
<dbReference type="InterPro" id="IPR006626">
    <property type="entry name" value="PbH1"/>
</dbReference>
<dbReference type="SMART" id="SM00710">
    <property type="entry name" value="PbH1"/>
    <property type="match status" value="8"/>
</dbReference>
<evidence type="ECO:0000313" key="3">
    <source>
        <dbReference type="EMBL" id="CDW80048.1"/>
    </source>
</evidence>
<accession>A0A078AGR4</accession>
<protein>
    <recommendedName>
        <fullName evidence="2">Right handed beta helix domain-containing protein</fullName>
    </recommendedName>
</protein>
<feature type="domain" description="Right handed beta helix" evidence="2">
    <location>
        <begin position="455"/>
        <end position="570"/>
    </location>
</feature>
<dbReference type="InterPro" id="IPR039448">
    <property type="entry name" value="Beta_helix"/>
</dbReference>
<reference evidence="3 4" key="1">
    <citation type="submission" date="2014-06" db="EMBL/GenBank/DDBJ databases">
        <authorList>
            <person name="Swart Estienne"/>
        </authorList>
    </citation>
    <scope>NUCLEOTIDE SEQUENCE [LARGE SCALE GENOMIC DNA]</scope>
    <source>
        <strain evidence="3 4">130c</strain>
    </source>
</reference>
<dbReference type="PANTHER" id="PTHR22990:SF15">
    <property type="entry name" value="F-BOX ONLY PROTEIN 10"/>
    <property type="match status" value="1"/>
</dbReference>
<dbReference type="EMBL" id="CCKQ01008587">
    <property type="protein sequence ID" value="CDW80048.1"/>
    <property type="molecule type" value="Genomic_DNA"/>
</dbReference>
<evidence type="ECO:0000313" key="4">
    <source>
        <dbReference type="Proteomes" id="UP000039865"/>
    </source>
</evidence>
<proteinExistence type="predicted"/>
<gene>
    <name evidence="3" type="primary">Contig7003.g7496</name>
    <name evidence="3" type="ORF">STYLEM_9043</name>
</gene>
<evidence type="ECO:0000259" key="2">
    <source>
        <dbReference type="Pfam" id="PF13229"/>
    </source>
</evidence>
<dbReference type="Proteomes" id="UP000039865">
    <property type="component" value="Unassembled WGS sequence"/>
</dbReference>
<name>A0A078AGR4_STYLE</name>
<dbReference type="InParanoid" id="A0A078AGR4"/>
<keyword evidence="4" id="KW-1185">Reference proteome</keyword>
<dbReference type="InterPro" id="IPR012334">
    <property type="entry name" value="Pectin_lyas_fold"/>
</dbReference>
<dbReference type="InterPro" id="IPR011050">
    <property type="entry name" value="Pectin_lyase_fold/virulence"/>
</dbReference>
<feature type="domain" description="Right handed beta helix" evidence="2">
    <location>
        <begin position="138"/>
        <end position="285"/>
    </location>
</feature>
<dbReference type="OrthoDB" id="427974at2759"/>
<organism evidence="3 4">
    <name type="scientific">Stylonychia lemnae</name>
    <name type="common">Ciliate</name>
    <dbReference type="NCBI Taxonomy" id="5949"/>
    <lineage>
        <taxon>Eukaryota</taxon>
        <taxon>Sar</taxon>
        <taxon>Alveolata</taxon>
        <taxon>Ciliophora</taxon>
        <taxon>Intramacronucleata</taxon>
        <taxon>Spirotrichea</taxon>
        <taxon>Stichotrichia</taxon>
        <taxon>Sporadotrichida</taxon>
        <taxon>Oxytrichidae</taxon>
        <taxon>Stylonychinae</taxon>
        <taxon>Stylonychia</taxon>
    </lineage>
</organism>
<evidence type="ECO:0000256" key="1">
    <source>
        <dbReference type="ARBA" id="ARBA00022737"/>
    </source>
</evidence>
<dbReference type="PANTHER" id="PTHR22990">
    <property type="entry name" value="F-BOX ONLY PROTEIN"/>
    <property type="match status" value="1"/>
</dbReference>